<dbReference type="OrthoDB" id="5849858at2759"/>
<keyword evidence="1" id="KW-0472">Membrane</keyword>
<organism evidence="2 3">
    <name type="scientific">Litomosoides sigmodontis</name>
    <name type="common">Filarial nematode worm</name>
    <dbReference type="NCBI Taxonomy" id="42156"/>
    <lineage>
        <taxon>Eukaryota</taxon>
        <taxon>Metazoa</taxon>
        <taxon>Ecdysozoa</taxon>
        <taxon>Nematoda</taxon>
        <taxon>Chromadorea</taxon>
        <taxon>Rhabditida</taxon>
        <taxon>Spirurina</taxon>
        <taxon>Spiruromorpha</taxon>
        <taxon>Filarioidea</taxon>
        <taxon>Onchocercidae</taxon>
        <taxon>Litomosoides</taxon>
    </lineage>
</organism>
<evidence type="ECO:0000256" key="1">
    <source>
        <dbReference type="SAM" id="Phobius"/>
    </source>
</evidence>
<evidence type="ECO:0000313" key="2">
    <source>
        <dbReference type="EMBL" id="VDK83822.1"/>
    </source>
</evidence>
<keyword evidence="1" id="KW-1133">Transmembrane helix</keyword>
<reference evidence="2 3" key="1">
    <citation type="submission" date="2018-08" db="EMBL/GenBank/DDBJ databases">
        <authorList>
            <person name="Laetsch R D."/>
            <person name="Stevens L."/>
            <person name="Kumar S."/>
            <person name="Blaxter L. M."/>
        </authorList>
    </citation>
    <scope>NUCLEOTIDE SEQUENCE [LARGE SCALE GENOMIC DNA]</scope>
</reference>
<sequence>MSRWAFMAVSINATYDHDHGRDIIPIGTTEKGMYTELEKGKYNVVMFARDKTQPNLARVKFLLCNNSKRLVDWTIKGVSENIQAIPKASGLIKAFDTGECTLIWRRPNDYNSWREQPPLKMLLQIKSMVSERGKVMGKAYDKFRVVVDPNLMCTVDEPPIHKIVLNSKPATMILLKKNSKAKTDSNAGMQTEIGGKNVLDDSQRINYILLLLLSLLITYLLKIFYQQK</sequence>
<dbReference type="AlphaFoldDB" id="A0A3P6T6Z3"/>
<name>A0A3P6T6Z3_LITSI</name>
<keyword evidence="3" id="KW-1185">Reference proteome</keyword>
<dbReference type="OMA" id="CNISDRD"/>
<keyword evidence="1" id="KW-0812">Transmembrane</keyword>
<gene>
    <name evidence="2" type="ORF">NLS_LOCUS6377</name>
</gene>
<accession>A0A3P6T6Z3</accession>
<protein>
    <submittedName>
        <fullName evidence="2">Uncharacterized protein</fullName>
    </submittedName>
</protein>
<evidence type="ECO:0000313" key="3">
    <source>
        <dbReference type="Proteomes" id="UP000277928"/>
    </source>
</evidence>
<dbReference type="EMBL" id="UYRX01000557">
    <property type="protein sequence ID" value="VDK83822.1"/>
    <property type="molecule type" value="Genomic_DNA"/>
</dbReference>
<proteinExistence type="predicted"/>
<dbReference type="Proteomes" id="UP000277928">
    <property type="component" value="Unassembled WGS sequence"/>
</dbReference>
<feature type="transmembrane region" description="Helical" evidence="1">
    <location>
        <begin position="205"/>
        <end position="225"/>
    </location>
</feature>